<keyword evidence="2 6" id="KW-0812">Transmembrane</keyword>
<evidence type="ECO:0000259" key="7">
    <source>
        <dbReference type="Pfam" id="PF04932"/>
    </source>
</evidence>
<feature type="transmembrane region" description="Helical" evidence="6">
    <location>
        <begin position="199"/>
        <end position="219"/>
    </location>
</feature>
<evidence type="ECO:0000256" key="3">
    <source>
        <dbReference type="ARBA" id="ARBA00022989"/>
    </source>
</evidence>
<evidence type="ECO:0000313" key="8">
    <source>
        <dbReference type="EMBL" id="BDD87648.1"/>
    </source>
</evidence>
<organism evidence="8 9">
    <name type="scientific">Desulfofustis limnaeus</name>
    <dbReference type="NCBI Taxonomy" id="2740163"/>
    <lineage>
        <taxon>Bacteria</taxon>
        <taxon>Pseudomonadati</taxon>
        <taxon>Thermodesulfobacteriota</taxon>
        <taxon>Desulfobulbia</taxon>
        <taxon>Desulfobulbales</taxon>
        <taxon>Desulfocapsaceae</taxon>
        <taxon>Desulfofustis</taxon>
    </lineage>
</organism>
<feature type="repeat" description="TPR" evidence="5">
    <location>
        <begin position="740"/>
        <end position="773"/>
    </location>
</feature>
<feature type="transmembrane region" description="Helical" evidence="6">
    <location>
        <begin position="265"/>
        <end position="283"/>
    </location>
</feature>
<feature type="transmembrane region" description="Helical" evidence="6">
    <location>
        <begin position="37"/>
        <end position="55"/>
    </location>
</feature>
<evidence type="ECO:0000313" key="9">
    <source>
        <dbReference type="Proteomes" id="UP000830055"/>
    </source>
</evidence>
<feature type="transmembrane region" description="Helical" evidence="6">
    <location>
        <begin position="290"/>
        <end position="308"/>
    </location>
</feature>
<keyword evidence="9" id="KW-1185">Reference proteome</keyword>
<keyword evidence="3 6" id="KW-1133">Transmembrane helix</keyword>
<dbReference type="Pfam" id="PF13428">
    <property type="entry name" value="TPR_14"/>
    <property type="match status" value="1"/>
</dbReference>
<dbReference type="PROSITE" id="PS50005">
    <property type="entry name" value="TPR"/>
    <property type="match status" value="1"/>
</dbReference>
<feature type="domain" description="O-antigen ligase-related" evidence="7">
    <location>
        <begin position="248"/>
        <end position="389"/>
    </location>
</feature>
<feature type="transmembrane region" description="Helical" evidence="6">
    <location>
        <begin position="479"/>
        <end position="504"/>
    </location>
</feature>
<evidence type="ECO:0000256" key="6">
    <source>
        <dbReference type="SAM" id="Phobius"/>
    </source>
</evidence>
<protein>
    <recommendedName>
        <fullName evidence="7">O-antigen ligase-related domain-containing protein</fullName>
    </recommendedName>
</protein>
<dbReference type="EMBL" id="AP025516">
    <property type="protein sequence ID" value="BDD87648.1"/>
    <property type="molecule type" value="Genomic_DNA"/>
</dbReference>
<evidence type="ECO:0000256" key="4">
    <source>
        <dbReference type="ARBA" id="ARBA00023136"/>
    </source>
</evidence>
<dbReference type="Pfam" id="PF04932">
    <property type="entry name" value="Wzy_C"/>
    <property type="match status" value="1"/>
</dbReference>
<feature type="transmembrane region" description="Helical" evidence="6">
    <location>
        <begin position="126"/>
        <end position="143"/>
    </location>
</feature>
<dbReference type="SMART" id="SM00028">
    <property type="entry name" value="TPR"/>
    <property type="match status" value="3"/>
</dbReference>
<evidence type="ECO:0000256" key="1">
    <source>
        <dbReference type="ARBA" id="ARBA00004141"/>
    </source>
</evidence>
<dbReference type="InterPro" id="IPR051533">
    <property type="entry name" value="WaaL-like"/>
</dbReference>
<feature type="transmembrane region" description="Helical" evidence="6">
    <location>
        <begin position="440"/>
        <end position="458"/>
    </location>
</feature>
<dbReference type="PANTHER" id="PTHR37422:SF13">
    <property type="entry name" value="LIPOPOLYSACCHARIDE BIOSYNTHESIS PROTEIN PA4999-RELATED"/>
    <property type="match status" value="1"/>
</dbReference>
<feature type="transmembrane region" description="Helical" evidence="6">
    <location>
        <begin position="155"/>
        <end position="173"/>
    </location>
</feature>
<dbReference type="InterPro" id="IPR019734">
    <property type="entry name" value="TPR_rpt"/>
</dbReference>
<reference evidence="8 9" key="1">
    <citation type="submission" date="2022-01" db="EMBL/GenBank/DDBJ databases">
        <title>Desulfofustis limnae sp. nov., a novel mesophilic sulfate-reducing bacterium isolated from marsh soil.</title>
        <authorList>
            <person name="Watanabe M."/>
            <person name="Takahashi A."/>
            <person name="Kojima H."/>
            <person name="Fukui M."/>
        </authorList>
    </citation>
    <scope>NUCLEOTIDE SEQUENCE [LARGE SCALE GENOMIC DNA]</scope>
    <source>
        <strain evidence="8 9">PPLL</strain>
    </source>
</reference>
<dbReference type="PANTHER" id="PTHR37422">
    <property type="entry name" value="TEICHURONIC ACID BIOSYNTHESIS PROTEIN TUAE"/>
    <property type="match status" value="1"/>
</dbReference>
<feature type="transmembrane region" description="Helical" evidence="6">
    <location>
        <begin position="383"/>
        <end position="401"/>
    </location>
</feature>
<name>A0ABN6M407_9BACT</name>
<proteinExistence type="predicted"/>
<dbReference type="Proteomes" id="UP000830055">
    <property type="component" value="Chromosome"/>
</dbReference>
<comment type="subcellular location">
    <subcellularLocation>
        <location evidence="1">Membrane</location>
        <topology evidence="1">Multi-pass membrane protein</topology>
    </subcellularLocation>
</comment>
<accession>A0ABN6M407</accession>
<evidence type="ECO:0000256" key="2">
    <source>
        <dbReference type="ARBA" id="ARBA00022692"/>
    </source>
</evidence>
<dbReference type="Gene3D" id="1.25.40.10">
    <property type="entry name" value="Tetratricopeptide repeat domain"/>
    <property type="match status" value="1"/>
</dbReference>
<keyword evidence="5" id="KW-0802">TPR repeat</keyword>
<feature type="transmembrane region" description="Helical" evidence="6">
    <location>
        <begin position="413"/>
        <end position="434"/>
    </location>
</feature>
<gene>
    <name evidence="8" type="ORF">DPPLL_20130</name>
</gene>
<evidence type="ECO:0000256" key="5">
    <source>
        <dbReference type="PROSITE-ProRule" id="PRU00339"/>
    </source>
</evidence>
<feature type="transmembrane region" description="Helical" evidence="6">
    <location>
        <begin position="67"/>
        <end position="88"/>
    </location>
</feature>
<dbReference type="SUPFAM" id="SSF48452">
    <property type="entry name" value="TPR-like"/>
    <property type="match status" value="1"/>
</dbReference>
<feature type="transmembrane region" description="Helical" evidence="6">
    <location>
        <begin position="12"/>
        <end position="31"/>
    </location>
</feature>
<dbReference type="RefSeq" id="WP_284151068.1">
    <property type="nucleotide sequence ID" value="NZ_AP025516.1"/>
</dbReference>
<feature type="transmembrane region" description="Helical" evidence="6">
    <location>
        <begin position="240"/>
        <end position="259"/>
    </location>
</feature>
<dbReference type="InterPro" id="IPR011990">
    <property type="entry name" value="TPR-like_helical_dom_sf"/>
</dbReference>
<keyword evidence="4 6" id="KW-0472">Membrane</keyword>
<dbReference type="InterPro" id="IPR007016">
    <property type="entry name" value="O-antigen_ligase-rel_domated"/>
</dbReference>
<sequence>MKHPLSGWFGQASFVLLLFVLAFAPLAFGTVEHWSKTVAQLGIGLALMFCLLGLWRSSEPLLRPPGLLPLLLLLGVVAGQLVALPVWLLKSVSPHGWEAYRPVYEQAGGAGWLPLSVHPKATLQEFFRLAAGVLLYLLTVQLLRTGGRVKRTVGLVVGLGSVIAFFAILQQFSADGKIYWFRPAPGGSPGGPWININQYAAFIEAICPLALALFLFYRPPMGEDLSWRERFISFFSSPRSNLHLFLGFSFVLLGFSVFVSLCRGGIVTILLSMLLFAGLKGVAHRRAGGMTLWVGVCLVLLAVSWFGWQPIVDEFEKSIGDGWAIQDGRTTLYADILPMIRDFWLFGAGFGTFVDVYPSYKTIVSDGVFEHAHNDYLELLTDGGVISFGLMAWFVAAVVRSGWRLMVRRRDRYARLVGIGALTSIGALLMHSVVDFNLQNTAIGLYFFFLCGLLTAAVNTRYGYQETESLLPAAPRNQLYGLTLFTVLFLGTVGVVQFGIMAAAHGFSQIRQVYVSSHLDPALMRRVIDGVEQSRRSDPLEAYYPFYRGNLAVLREGREAAGGWYLRAALLRPMEGIYLQRIGLMLPPERQEEASRLLAEGYRRALLKARVVPSWVEWLLITGQRSAAMALIKEWFVRDPGTAAGLIPLLETHRFSRQEVAEVLPPSAEAWIRFGTYQEDMGQIEEAGHYRSEALRFVEREEVAKPQWFSQLIGYYQRHGRPDEALAVLRRAVEACPEHAPFRIQLGDYYQREQIWYRALEEYQKAVALEPGNESYRRRLRKLELDIEFGR</sequence>